<keyword evidence="5 7" id="KW-1133">Transmembrane helix</keyword>
<evidence type="ECO:0000256" key="6">
    <source>
        <dbReference type="ARBA" id="ARBA00023136"/>
    </source>
</evidence>
<comment type="catalytic activity">
    <reaction evidence="7">
        <text>a quinone + NADH + 5 H(+)(in) = a quinol + NAD(+) + 4 H(+)(out)</text>
        <dbReference type="Rhea" id="RHEA:57888"/>
        <dbReference type="ChEBI" id="CHEBI:15378"/>
        <dbReference type="ChEBI" id="CHEBI:24646"/>
        <dbReference type="ChEBI" id="CHEBI:57540"/>
        <dbReference type="ChEBI" id="CHEBI:57945"/>
        <dbReference type="ChEBI" id="CHEBI:132124"/>
    </reaction>
</comment>
<keyword evidence="3 7" id="KW-0813">Transport</keyword>
<evidence type="ECO:0000256" key="7">
    <source>
        <dbReference type="HAMAP-Rule" id="MF_01456"/>
    </source>
</evidence>
<comment type="caution">
    <text evidence="8">The sequence shown here is derived from an EMBL/GenBank/DDBJ whole genome shotgun (WGS) entry which is preliminary data.</text>
</comment>
<keyword evidence="7" id="KW-0830">Ubiquinone</keyword>
<dbReference type="AlphaFoldDB" id="A0A2S5KNZ5"/>
<keyword evidence="6 7" id="KW-0472">Membrane</keyword>
<dbReference type="EC" id="7.1.1.-" evidence="7"/>
<accession>A0A2S5KNZ5</accession>
<comment type="function">
    <text evidence="7">NDH-1 shuttles electrons from NADH, via FMN and iron-sulfur (Fe-S) centers, to quinones in the respiratory chain. The immediate electron acceptor for the enzyme in this species is believed to be ubiquinone. Couples the redox reaction to proton translocation (for every two electrons transferred, four hydrogen ions are translocated across the cytoplasmic membrane), and thus conserves the redox energy in a proton gradient.</text>
</comment>
<organism evidence="8 9">
    <name type="scientific">Proteobacteria bacterium 228</name>
    <dbReference type="NCBI Taxonomy" id="2083153"/>
    <lineage>
        <taxon>Bacteria</taxon>
        <taxon>Pseudomonadati</taxon>
        <taxon>Pseudomonadota</taxon>
    </lineage>
</organism>
<reference evidence="8 9" key="1">
    <citation type="submission" date="2018-02" db="EMBL/GenBank/DDBJ databases">
        <title>novel marine gammaproteobacteria from coastal saline agro ecosystem.</title>
        <authorList>
            <person name="Krishnan R."/>
            <person name="Ramesh Kumar N."/>
        </authorList>
    </citation>
    <scope>NUCLEOTIDE SEQUENCE [LARGE SCALE GENOMIC DNA]</scope>
    <source>
        <strain evidence="8 9">228</strain>
    </source>
</reference>
<comment type="subcellular location">
    <subcellularLocation>
        <location evidence="7">Cell membrane</location>
        <topology evidence="7">Multi-pass membrane protein</topology>
    </subcellularLocation>
    <subcellularLocation>
        <location evidence="1">Membrane</location>
        <topology evidence="1">Multi-pass membrane protein</topology>
    </subcellularLocation>
</comment>
<name>A0A2S5KNZ5_9PROT</name>
<keyword evidence="7" id="KW-0520">NAD</keyword>
<dbReference type="GO" id="GO:0030964">
    <property type="term" value="C:NADH dehydrogenase complex"/>
    <property type="evidence" value="ECO:0007669"/>
    <property type="project" value="TreeGrafter"/>
</dbReference>
<dbReference type="OrthoDB" id="9801357at2"/>
<dbReference type="GO" id="GO:0005886">
    <property type="term" value="C:plasma membrane"/>
    <property type="evidence" value="ECO:0007669"/>
    <property type="project" value="UniProtKB-SubCell"/>
</dbReference>
<proteinExistence type="inferred from homology"/>
<protein>
    <recommendedName>
        <fullName evidence="7">NADH-quinone oxidoreductase subunit K</fullName>
        <ecNumber evidence="7">7.1.1.-</ecNumber>
    </recommendedName>
    <alternativeName>
        <fullName evidence="7">NADH dehydrogenase I subunit K</fullName>
    </alternativeName>
    <alternativeName>
        <fullName evidence="7">NDH-1 subunit K</fullName>
    </alternativeName>
</protein>
<evidence type="ECO:0000256" key="5">
    <source>
        <dbReference type="ARBA" id="ARBA00022989"/>
    </source>
</evidence>
<dbReference type="InterPro" id="IPR039428">
    <property type="entry name" value="NUOK/Mnh_C1-like"/>
</dbReference>
<comment type="subunit">
    <text evidence="7">NDH-1 is composed of 14 different subunits. Subunits NuoA, H, J, K, L, M, N constitute the membrane sector of the complex.</text>
</comment>
<evidence type="ECO:0000256" key="4">
    <source>
        <dbReference type="ARBA" id="ARBA00022692"/>
    </source>
</evidence>
<keyword evidence="7" id="KW-0874">Quinone</keyword>
<comment type="similarity">
    <text evidence="2 7">Belongs to the complex I subunit 4L family.</text>
</comment>
<dbReference type="PANTHER" id="PTHR11434:SF16">
    <property type="entry name" value="NADH-UBIQUINONE OXIDOREDUCTASE CHAIN 4L"/>
    <property type="match status" value="1"/>
</dbReference>
<feature type="transmembrane region" description="Helical" evidence="7">
    <location>
        <begin position="29"/>
        <end position="48"/>
    </location>
</feature>
<dbReference type="EMBL" id="PRLP01000048">
    <property type="protein sequence ID" value="PPC76564.1"/>
    <property type="molecule type" value="Genomic_DNA"/>
</dbReference>
<dbReference type="GO" id="GO:0042773">
    <property type="term" value="P:ATP synthesis coupled electron transport"/>
    <property type="evidence" value="ECO:0007669"/>
    <property type="project" value="InterPro"/>
</dbReference>
<dbReference type="HAMAP" id="MF_01456">
    <property type="entry name" value="NDH1_NuoK"/>
    <property type="match status" value="1"/>
</dbReference>
<comment type="caution">
    <text evidence="7">Lacks conserved residue(s) required for the propagation of feature annotation.</text>
</comment>
<dbReference type="Proteomes" id="UP000238196">
    <property type="component" value="Unassembled WGS sequence"/>
</dbReference>
<evidence type="ECO:0000313" key="9">
    <source>
        <dbReference type="Proteomes" id="UP000238196"/>
    </source>
</evidence>
<dbReference type="PANTHER" id="PTHR11434">
    <property type="entry name" value="NADH-UBIQUINONE OXIDOREDUCTASE SUBUNIT ND4L"/>
    <property type="match status" value="1"/>
</dbReference>
<evidence type="ECO:0000256" key="1">
    <source>
        <dbReference type="ARBA" id="ARBA00004141"/>
    </source>
</evidence>
<dbReference type="NCBIfam" id="NF004320">
    <property type="entry name" value="PRK05715.1-2"/>
    <property type="match status" value="1"/>
</dbReference>
<keyword evidence="7" id="KW-1003">Cell membrane</keyword>
<dbReference type="Pfam" id="PF00420">
    <property type="entry name" value="Oxidored_q2"/>
    <property type="match status" value="1"/>
</dbReference>
<dbReference type="InterPro" id="IPR001133">
    <property type="entry name" value="NADH_UbQ_OxRdtase_chain4L/K"/>
</dbReference>
<sequence length="108" mass="11930">MNLLAVLFVSFLLFAIGLAVILVRRQLLFVLMGIEVMTNGAVLAAVAAGQYWHSADGQVLSLFMMLVAGSELAITLLLAMLSYRYLKVSRIDQMNQLQDKLDKEGQLL</sequence>
<keyword evidence="4 7" id="KW-0812">Transmembrane</keyword>
<evidence type="ECO:0000313" key="8">
    <source>
        <dbReference type="EMBL" id="PPC76564.1"/>
    </source>
</evidence>
<dbReference type="GO" id="GO:0050136">
    <property type="term" value="F:NADH dehydrogenase (quinone) (non-electrogenic) activity"/>
    <property type="evidence" value="ECO:0007669"/>
    <property type="project" value="UniProtKB-UniRule"/>
</dbReference>
<gene>
    <name evidence="7" type="primary">nuoK</name>
    <name evidence="8" type="ORF">C4K68_14870</name>
</gene>
<dbReference type="GO" id="GO:0048038">
    <property type="term" value="F:quinone binding"/>
    <property type="evidence" value="ECO:0007669"/>
    <property type="project" value="UniProtKB-KW"/>
</dbReference>
<evidence type="ECO:0000256" key="2">
    <source>
        <dbReference type="ARBA" id="ARBA00010519"/>
    </source>
</evidence>
<dbReference type="Gene3D" id="1.10.287.3510">
    <property type="match status" value="1"/>
</dbReference>
<keyword evidence="7" id="KW-1278">Translocase</keyword>
<feature type="transmembrane region" description="Helical" evidence="7">
    <location>
        <begin position="60"/>
        <end position="86"/>
    </location>
</feature>
<evidence type="ECO:0000256" key="3">
    <source>
        <dbReference type="ARBA" id="ARBA00022448"/>
    </source>
</evidence>